<dbReference type="KEGG" id="soy:115883912"/>
<proteinExistence type="predicted"/>
<keyword evidence="1" id="KW-1133">Transmembrane helix</keyword>
<evidence type="ECO:0000313" key="3">
    <source>
        <dbReference type="Proteomes" id="UP000504635"/>
    </source>
</evidence>
<feature type="transmembrane region" description="Helical" evidence="1">
    <location>
        <begin position="175"/>
        <end position="198"/>
    </location>
</feature>
<keyword evidence="1" id="KW-0472">Membrane</keyword>
<evidence type="ECO:0000256" key="1">
    <source>
        <dbReference type="SAM" id="Phobius"/>
    </source>
</evidence>
<dbReference type="InParanoid" id="A0A6J2Y5C1"/>
<keyword evidence="1" id="KW-0812">Transmembrane</keyword>
<reference evidence="4" key="1">
    <citation type="submission" date="2025-08" db="UniProtKB">
        <authorList>
            <consortium name="RefSeq"/>
        </authorList>
    </citation>
    <scope>IDENTIFICATION</scope>
    <source>
        <tissue evidence="4">Gonads</tissue>
    </source>
</reference>
<dbReference type="RefSeq" id="XP_030758200.1">
    <property type="nucleotide sequence ID" value="XM_030902340.1"/>
</dbReference>
<name>A0A6J2Y5C1_SITOR</name>
<organism evidence="3 4">
    <name type="scientific">Sitophilus oryzae</name>
    <name type="common">Rice weevil</name>
    <name type="synonym">Curculio oryzae</name>
    <dbReference type="NCBI Taxonomy" id="7048"/>
    <lineage>
        <taxon>Eukaryota</taxon>
        <taxon>Metazoa</taxon>
        <taxon>Ecdysozoa</taxon>
        <taxon>Arthropoda</taxon>
        <taxon>Hexapoda</taxon>
        <taxon>Insecta</taxon>
        <taxon>Pterygota</taxon>
        <taxon>Neoptera</taxon>
        <taxon>Endopterygota</taxon>
        <taxon>Coleoptera</taxon>
        <taxon>Polyphaga</taxon>
        <taxon>Cucujiformia</taxon>
        <taxon>Curculionidae</taxon>
        <taxon>Dryophthorinae</taxon>
        <taxon>Sitophilus</taxon>
    </lineage>
</organism>
<keyword evidence="3" id="KW-1185">Reference proteome</keyword>
<evidence type="ECO:0000313" key="4">
    <source>
        <dbReference type="RefSeq" id="XP_030758200.1"/>
    </source>
</evidence>
<dbReference type="Proteomes" id="UP000504635">
    <property type="component" value="Unplaced"/>
</dbReference>
<feature type="chain" id="PRO_5026730729" evidence="2">
    <location>
        <begin position="17"/>
        <end position="229"/>
    </location>
</feature>
<dbReference type="OrthoDB" id="8197303at2759"/>
<gene>
    <name evidence="4" type="primary">LOC115883912</name>
</gene>
<evidence type="ECO:0000256" key="2">
    <source>
        <dbReference type="SAM" id="SignalP"/>
    </source>
</evidence>
<dbReference type="GeneID" id="115883912"/>
<accession>A0A6J2Y5C1</accession>
<keyword evidence="2" id="KW-0732">Signal</keyword>
<feature type="signal peptide" evidence="2">
    <location>
        <begin position="1"/>
        <end position="16"/>
    </location>
</feature>
<dbReference type="AlphaFoldDB" id="A0A6J2Y5C1"/>
<protein>
    <submittedName>
        <fullName evidence="4">Uncharacterized protein LOC115883912 isoform X1</fullName>
    </submittedName>
</protein>
<sequence length="229" mass="25991">MKYLVIIFCLFLSTQCEENHHVGGRNLDEELDGTTTEVPQIVNYNNATNLTNEIEDQEGNETNVSDVTAETTTKFNVSLLLREDQSNVEQPIEVLGQPALNTPKGVDTEVSGLLNVPKEDILHQQPVENHDPAQIPDQVDDETELIEDGQNTEDEIRRHEELKSEAYDDESQPRYLAAVVACTLVVVAVLCYAALWGWRRYLEKRYGSRTMLVNAEEFDDPYDVHHFSI</sequence>